<dbReference type="InterPro" id="IPR051782">
    <property type="entry name" value="ABC_Transporter_VariousFunc"/>
</dbReference>
<gene>
    <name evidence="5" type="ORF">IAD50_02505</name>
</gene>
<keyword evidence="3 5" id="KW-0067">ATP-binding</keyword>
<dbReference type="SMART" id="SM00382">
    <property type="entry name" value="AAA"/>
    <property type="match status" value="1"/>
</dbReference>
<comment type="caution">
    <text evidence="5">The sequence shown here is derived from an EMBL/GenBank/DDBJ whole genome shotgun (WGS) entry which is preliminary data.</text>
</comment>
<dbReference type="PANTHER" id="PTHR42939:SF1">
    <property type="entry name" value="ABC TRANSPORTER ATP-BINDING PROTEIN ALBC-RELATED"/>
    <property type="match status" value="1"/>
</dbReference>
<name>A0A9D1I6N1_9CLOT</name>
<feature type="domain" description="ABC transporter" evidence="4">
    <location>
        <begin position="2"/>
        <end position="234"/>
    </location>
</feature>
<dbReference type="SUPFAM" id="SSF52540">
    <property type="entry name" value="P-loop containing nucleoside triphosphate hydrolases"/>
    <property type="match status" value="1"/>
</dbReference>
<sequence length="244" mass="26938">MLELIDLTKRYDIKSVPAVLDLNLKVGRGEIFGFIGPNGAGKTTTIKMITGILEPTEGTVLINGTDMRKDPVKCKSFFGYVPDNPDVYERLTGMEYLNFLADIYRVSPAERKARIDRYTEAFGIAAAVRNPIKSFSHGMRQKLVLTGALIHEPMLWILDEPMVGLDPMAAHVLKEEMRAHCAKGNTVFFSTHVLEVAEKLCDRVGIIRNGELAAVGTLEELRAQAENGESSLEDIFLDIVNGGV</sequence>
<dbReference type="InterPro" id="IPR027417">
    <property type="entry name" value="P-loop_NTPase"/>
</dbReference>
<evidence type="ECO:0000313" key="6">
    <source>
        <dbReference type="Proteomes" id="UP000824089"/>
    </source>
</evidence>
<evidence type="ECO:0000256" key="1">
    <source>
        <dbReference type="ARBA" id="ARBA00022448"/>
    </source>
</evidence>
<reference evidence="5" key="2">
    <citation type="journal article" date="2021" name="PeerJ">
        <title>Extensive microbial diversity within the chicken gut microbiome revealed by metagenomics and culture.</title>
        <authorList>
            <person name="Gilroy R."/>
            <person name="Ravi A."/>
            <person name="Getino M."/>
            <person name="Pursley I."/>
            <person name="Horton D.L."/>
            <person name="Alikhan N.F."/>
            <person name="Baker D."/>
            <person name="Gharbi K."/>
            <person name="Hall N."/>
            <person name="Watson M."/>
            <person name="Adriaenssens E.M."/>
            <person name="Foster-Nyarko E."/>
            <person name="Jarju S."/>
            <person name="Secka A."/>
            <person name="Antonio M."/>
            <person name="Oren A."/>
            <person name="Chaudhuri R.R."/>
            <person name="La Ragione R."/>
            <person name="Hildebrand F."/>
            <person name="Pallen M.J."/>
        </authorList>
    </citation>
    <scope>NUCLEOTIDE SEQUENCE</scope>
    <source>
        <strain evidence="5">CHK195-4489</strain>
    </source>
</reference>
<evidence type="ECO:0000259" key="4">
    <source>
        <dbReference type="PROSITE" id="PS50893"/>
    </source>
</evidence>
<dbReference type="GO" id="GO:0005524">
    <property type="term" value="F:ATP binding"/>
    <property type="evidence" value="ECO:0007669"/>
    <property type="project" value="UniProtKB-KW"/>
</dbReference>
<dbReference type="EMBL" id="DVMM01000051">
    <property type="protein sequence ID" value="HIU29149.1"/>
    <property type="molecule type" value="Genomic_DNA"/>
</dbReference>
<evidence type="ECO:0000256" key="2">
    <source>
        <dbReference type="ARBA" id="ARBA00022741"/>
    </source>
</evidence>
<protein>
    <submittedName>
        <fullName evidence="5">ABC transporter ATP-binding protein</fullName>
    </submittedName>
</protein>
<dbReference type="PANTHER" id="PTHR42939">
    <property type="entry name" value="ABC TRANSPORTER ATP-BINDING PROTEIN ALBC-RELATED"/>
    <property type="match status" value="1"/>
</dbReference>
<keyword evidence="1" id="KW-0813">Transport</keyword>
<dbReference type="GO" id="GO:0016887">
    <property type="term" value="F:ATP hydrolysis activity"/>
    <property type="evidence" value="ECO:0007669"/>
    <property type="project" value="InterPro"/>
</dbReference>
<dbReference type="PROSITE" id="PS50893">
    <property type="entry name" value="ABC_TRANSPORTER_2"/>
    <property type="match status" value="1"/>
</dbReference>
<dbReference type="CDD" id="cd03230">
    <property type="entry name" value="ABC_DR_subfamily_A"/>
    <property type="match status" value="1"/>
</dbReference>
<dbReference type="Gene3D" id="3.40.50.300">
    <property type="entry name" value="P-loop containing nucleotide triphosphate hydrolases"/>
    <property type="match status" value="1"/>
</dbReference>
<keyword evidence="2" id="KW-0547">Nucleotide-binding</keyword>
<proteinExistence type="predicted"/>
<evidence type="ECO:0000313" key="5">
    <source>
        <dbReference type="EMBL" id="HIU29149.1"/>
    </source>
</evidence>
<reference evidence="5" key="1">
    <citation type="submission" date="2020-10" db="EMBL/GenBank/DDBJ databases">
        <authorList>
            <person name="Gilroy R."/>
        </authorList>
    </citation>
    <scope>NUCLEOTIDE SEQUENCE</scope>
    <source>
        <strain evidence="5">CHK195-4489</strain>
    </source>
</reference>
<dbReference type="InterPro" id="IPR003439">
    <property type="entry name" value="ABC_transporter-like_ATP-bd"/>
</dbReference>
<dbReference type="AlphaFoldDB" id="A0A9D1I6N1"/>
<dbReference type="Proteomes" id="UP000824089">
    <property type="component" value="Unassembled WGS sequence"/>
</dbReference>
<accession>A0A9D1I6N1</accession>
<dbReference type="InterPro" id="IPR003593">
    <property type="entry name" value="AAA+_ATPase"/>
</dbReference>
<evidence type="ECO:0000256" key="3">
    <source>
        <dbReference type="ARBA" id="ARBA00022840"/>
    </source>
</evidence>
<organism evidence="5 6">
    <name type="scientific">Candidatus Egerieisoma faecipullorum</name>
    <dbReference type="NCBI Taxonomy" id="2840963"/>
    <lineage>
        <taxon>Bacteria</taxon>
        <taxon>Bacillati</taxon>
        <taxon>Bacillota</taxon>
        <taxon>Clostridia</taxon>
        <taxon>Eubacteriales</taxon>
        <taxon>Clostridiaceae</taxon>
        <taxon>Clostridiaceae incertae sedis</taxon>
        <taxon>Candidatus Egerieisoma</taxon>
    </lineage>
</organism>
<dbReference type="Pfam" id="PF00005">
    <property type="entry name" value="ABC_tran"/>
    <property type="match status" value="1"/>
</dbReference>